<gene>
    <name evidence="1" type="ORF">SAMN05444581_11161</name>
</gene>
<reference evidence="1 2" key="1">
    <citation type="submission" date="2016-10" db="EMBL/GenBank/DDBJ databases">
        <authorList>
            <person name="de Groot N.N."/>
        </authorList>
    </citation>
    <scope>NUCLEOTIDE SEQUENCE [LARGE SCALE GENOMIC DNA]</scope>
    <source>
        <strain evidence="1 2">NE2</strain>
    </source>
</reference>
<protein>
    <submittedName>
        <fullName evidence="1">Uncharacterized protein</fullName>
    </submittedName>
</protein>
<sequence length="526" mass="54197">MGRIDLVRPSRAMRSAARARALNRISFDDASASLSDVEVDELAARLASVRNNAEFDHLLGAILTHAAARSGGALSAPLGRALGGLLKSIARQGLSREKTAAALGLELDGLRAADREYEAARRFVRLAGEASRHAAESALHLPSGLAAKAALAAAADIYAPPMLSTSALFGACTSENRREGGVRQGRMRRDLLWSPELEVAELWVDPFDYDPEMEYFLGGLIRSAGRAVKGAVRAVGKIGPIRDIARAAGSIANTVSKAADAIGKIPILGDVARAGVGGLRLALGPTAIAIDAGSRLARGQSIGDALKGAVKGQIDAVRDQLKVAEMVAPFIPGVGTGVAAALGAANALAAGRPITEAVLAAARGAVPGGRIAQAAFDVAMNLAKGRNIGEAALAAARDQLPGGPAARAAFDGAVALAQGKRLQDAAFTAAGRILPPSPYAADALDFVRRVSNGQNVQNAALSVAGQRILRQVRANSVVAAALPGAVRSLPAGGAAWRSLQRLPNRRLAGRIPSRTLYRPDAMRRRA</sequence>
<dbReference type="AlphaFoldDB" id="A0A1I4ARN4"/>
<proteinExistence type="predicted"/>
<accession>A0A1I4ARN4</accession>
<organism evidence="1 2">
    <name type="scientific">Methylocapsa palsarum</name>
    <dbReference type="NCBI Taxonomy" id="1612308"/>
    <lineage>
        <taxon>Bacteria</taxon>
        <taxon>Pseudomonadati</taxon>
        <taxon>Pseudomonadota</taxon>
        <taxon>Alphaproteobacteria</taxon>
        <taxon>Hyphomicrobiales</taxon>
        <taxon>Beijerinckiaceae</taxon>
        <taxon>Methylocapsa</taxon>
    </lineage>
</organism>
<evidence type="ECO:0000313" key="2">
    <source>
        <dbReference type="Proteomes" id="UP000198755"/>
    </source>
</evidence>
<dbReference type="EMBL" id="FOSN01000011">
    <property type="protein sequence ID" value="SFK58933.1"/>
    <property type="molecule type" value="Genomic_DNA"/>
</dbReference>
<name>A0A1I4ARN4_9HYPH</name>
<dbReference type="Proteomes" id="UP000198755">
    <property type="component" value="Unassembled WGS sequence"/>
</dbReference>
<evidence type="ECO:0000313" key="1">
    <source>
        <dbReference type="EMBL" id="SFK58933.1"/>
    </source>
</evidence>
<keyword evidence="2" id="KW-1185">Reference proteome</keyword>